<accession>A0A8X6Y9D5</accession>
<sequence>MPIRKKITKQMNRPSLMIRAKCSYRLTKSYVTDAHLMQVVALNRSRLLKHPAFIYLLKFTPIPNWNFSPLGQVAVEIPLTHPKEKSLTKSRGMILHYLIPLLEIPSNAIQELNQDIIVKFAKGSVLVLFHFY</sequence>
<gene>
    <name evidence="1" type="ORF">TNIN_155201</name>
</gene>
<organism evidence="1 2">
    <name type="scientific">Trichonephila inaurata madagascariensis</name>
    <dbReference type="NCBI Taxonomy" id="2747483"/>
    <lineage>
        <taxon>Eukaryota</taxon>
        <taxon>Metazoa</taxon>
        <taxon>Ecdysozoa</taxon>
        <taxon>Arthropoda</taxon>
        <taxon>Chelicerata</taxon>
        <taxon>Arachnida</taxon>
        <taxon>Araneae</taxon>
        <taxon>Araneomorphae</taxon>
        <taxon>Entelegynae</taxon>
        <taxon>Araneoidea</taxon>
        <taxon>Nephilidae</taxon>
        <taxon>Trichonephila</taxon>
        <taxon>Trichonephila inaurata</taxon>
    </lineage>
</organism>
<comment type="caution">
    <text evidence="1">The sequence shown here is derived from an EMBL/GenBank/DDBJ whole genome shotgun (WGS) entry which is preliminary data.</text>
</comment>
<reference evidence="1" key="1">
    <citation type="submission" date="2020-08" db="EMBL/GenBank/DDBJ databases">
        <title>Multicomponent nature underlies the extraordinary mechanical properties of spider dragline silk.</title>
        <authorList>
            <person name="Kono N."/>
            <person name="Nakamura H."/>
            <person name="Mori M."/>
            <person name="Yoshida Y."/>
            <person name="Ohtoshi R."/>
            <person name="Malay A.D."/>
            <person name="Moran D.A.P."/>
            <person name="Tomita M."/>
            <person name="Numata K."/>
            <person name="Arakawa K."/>
        </authorList>
    </citation>
    <scope>NUCLEOTIDE SEQUENCE</scope>
</reference>
<evidence type="ECO:0000313" key="1">
    <source>
        <dbReference type="EMBL" id="GFY66750.1"/>
    </source>
</evidence>
<dbReference type="EMBL" id="BMAV01016232">
    <property type="protein sequence ID" value="GFY66750.1"/>
    <property type="molecule type" value="Genomic_DNA"/>
</dbReference>
<name>A0A8X6Y9D5_9ARAC</name>
<proteinExistence type="predicted"/>
<evidence type="ECO:0000313" key="2">
    <source>
        <dbReference type="Proteomes" id="UP000886998"/>
    </source>
</evidence>
<protein>
    <submittedName>
        <fullName evidence="1">Uncharacterized protein</fullName>
    </submittedName>
</protein>
<keyword evidence="2" id="KW-1185">Reference proteome</keyword>
<dbReference type="Proteomes" id="UP000886998">
    <property type="component" value="Unassembled WGS sequence"/>
</dbReference>
<dbReference type="AlphaFoldDB" id="A0A8X6Y9D5"/>